<name>A0ABU3F6X8_9ENTE</name>
<reference evidence="2 3" key="1">
    <citation type="submission" date="2023-03" db="EMBL/GenBank/DDBJ databases">
        <authorList>
            <person name="Shen W."/>
            <person name="Cai J."/>
        </authorList>
    </citation>
    <scope>NUCLEOTIDE SEQUENCE [LARGE SCALE GENOMIC DNA]</scope>
    <source>
        <strain evidence="2 3">D6-4</strain>
    </source>
</reference>
<sequence length="277" mass="32515">MKQNFFAVVVLYNCTVTDSQTIKNLANVVEHEIEIIVVDNSTLDNNNSDLCKKEGWYYISMGGNVGLPKAYNTVLDYLIPSFDGIVIWFDDDSNITQEYFDTLEFEISDNPETDVFVPVIQGQDGKLWSPNRYRFFRNKQLSDMSDTINNDEFNAINSCTAVRLKVYSNYRYDERLFLDQVDHSFFKEMRSRNTIFKKMNCKISHNFSLKSTMDSLDHVKKRYEIMIPDFIVFSSESKKTLYLAYIKVFGWGVREARRYNNIGFIFWCLKQAARVQK</sequence>
<dbReference type="EC" id="2.4.-.-" evidence="2"/>
<dbReference type="EMBL" id="JARPYI010000018">
    <property type="protein sequence ID" value="MDT2602298.1"/>
    <property type="molecule type" value="Genomic_DNA"/>
</dbReference>
<dbReference type="Proteomes" id="UP001252875">
    <property type="component" value="Unassembled WGS sequence"/>
</dbReference>
<accession>A0ABU3F6X8</accession>
<feature type="domain" description="Glycosyltransferase 2-like" evidence="1">
    <location>
        <begin position="8"/>
        <end position="169"/>
    </location>
</feature>
<evidence type="ECO:0000313" key="2">
    <source>
        <dbReference type="EMBL" id="MDT2602298.1"/>
    </source>
</evidence>
<dbReference type="Gene3D" id="3.90.550.10">
    <property type="entry name" value="Spore Coat Polysaccharide Biosynthesis Protein SpsA, Chain A"/>
    <property type="match status" value="1"/>
</dbReference>
<gene>
    <name evidence="2" type="ORF">P7D85_21270</name>
</gene>
<dbReference type="RefSeq" id="WP_311823577.1">
    <property type="nucleotide sequence ID" value="NZ_JARPYF010000017.1"/>
</dbReference>
<dbReference type="InterPro" id="IPR001173">
    <property type="entry name" value="Glyco_trans_2-like"/>
</dbReference>
<dbReference type="InterPro" id="IPR029044">
    <property type="entry name" value="Nucleotide-diphossugar_trans"/>
</dbReference>
<protein>
    <submittedName>
        <fullName evidence="2">Glycosyltransferase</fullName>
        <ecNumber evidence="2">2.4.-.-</ecNumber>
    </submittedName>
</protein>
<keyword evidence="3" id="KW-1185">Reference proteome</keyword>
<evidence type="ECO:0000313" key="3">
    <source>
        <dbReference type="Proteomes" id="UP001252875"/>
    </source>
</evidence>
<keyword evidence="2" id="KW-0808">Transferase</keyword>
<evidence type="ECO:0000259" key="1">
    <source>
        <dbReference type="Pfam" id="PF00535"/>
    </source>
</evidence>
<dbReference type="SUPFAM" id="SSF53448">
    <property type="entry name" value="Nucleotide-diphospho-sugar transferases"/>
    <property type="match status" value="1"/>
</dbReference>
<comment type="caution">
    <text evidence="2">The sequence shown here is derived from an EMBL/GenBank/DDBJ whole genome shotgun (WGS) entry which is preliminary data.</text>
</comment>
<dbReference type="GO" id="GO:0016757">
    <property type="term" value="F:glycosyltransferase activity"/>
    <property type="evidence" value="ECO:0007669"/>
    <property type="project" value="UniProtKB-KW"/>
</dbReference>
<proteinExistence type="predicted"/>
<dbReference type="Pfam" id="PF00535">
    <property type="entry name" value="Glycos_transf_2"/>
    <property type="match status" value="1"/>
</dbReference>
<organism evidence="2 3">
    <name type="scientific">Enterococcus hulanensis</name>
    <dbReference type="NCBI Taxonomy" id="2559929"/>
    <lineage>
        <taxon>Bacteria</taxon>
        <taxon>Bacillati</taxon>
        <taxon>Bacillota</taxon>
        <taxon>Bacilli</taxon>
        <taxon>Lactobacillales</taxon>
        <taxon>Enterococcaceae</taxon>
        <taxon>Enterococcus</taxon>
    </lineage>
</organism>
<keyword evidence="2" id="KW-0328">Glycosyltransferase</keyword>